<dbReference type="Proteomes" id="UP000095287">
    <property type="component" value="Unplaced"/>
</dbReference>
<reference evidence="3" key="1">
    <citation type="submission" date="2016-11" db="UniProtKB">
        <authorList>
            <consortium name="WormBaseParasite"/>
        </authorList>
    </citation>
    <scope>IDENTIFICATION</scope>
</reference>
<evidence type="ECO:0000256" key="1">
    <source>
        <dbReference type="SAM" id="MobiDB-lite"/>
    </source>
</evidence>
<dbReference type="AlphaFoldDB" id="A0A1I7ZGE2"/>
<name>A0A1I7ZGE2_9BILA</name>
<proteinExistence type="predicted"/>
<feature type="compositionally biased region" description="Basic and acidic residues" evidence="1">
    <location>
        <begin position="63"/>
        <end position="72"/>
    </location>
</feature>
<organism evidence="2 3">
    <name type="scientific">Steinernema glaseri</name>
    <dbReference type="NCBI Taxonomy" id="37863"/>
    <lineage>
        <taxon>Eukaryota</taxon>
        <taxon>Metazoa</taxon>
        <taxon>Ecdysozoa</taxon>
        <taxon>Nematoda</taxon>
        <taxon>Chromadorea</taxon>
        <taxon>Rhabditida</taxon>
        <taxon>Tylenchina</taxon>
        <taxon>Panagrolaimomorpha</taxon>
        <taxon>Strongyloidoidea</taxon>
        <taxon>Steinernematidae</taxon>
        <taxon>Steinernema</taxon>
    </lineage>
</organism>
<sequence length="98" mass="10691">MPKERAAVCPKYLPNPNVEVTGIRVAETEWFLVAGCAIDRALSGISHSSHITEKRSSPPGSEKTTRQDESSHMLELIGATALNARRRIKESSPPNLVP</sequence>
<dbReference type="WBParaSite" id="L893_g25938.t1">
    <property type="protein sequence ID" value="L893_g25938.t1"/>
    <property type="gene ID" value="L893_g25938"/>
</dbReference>
<evidence type="ECO:0000313" key="3">
    <source>
        <dbReference type="WBParaSite" id="L893_g25938.t1"/>
    </source>
</evidence>
<keyword evidence="2" id="KW-1185">Reference proteome</keyword>
<evidence type="ECO:0000313" key="2">
    <source>
        <dbReference type="Proteomes" id="UP000095287"/>
    </source>
</evidence>
<protein>
    <submittedName>
        <fullName evidence="3">Uncharacterized protein</fullName>
    </submittedName>
</protein>
<accession>A0A1I7ZGE2</accession>
<feature type="region of interest" description="Disordered" evidence="1">
    <location>
        <begin position="47"/>
        <end position="72"/>
    </location>
</feature>